<dbReference type="Proteomes" id="UP000199034">
    <property type="component" value="Unassembled WGS sequence"/>
</dbReference>
<organism evidence="2 3">
    <name type="scientific">Nocardioides lianchengensis</name>
    <dbReference type="NCBI Taxonomy" id="1045774"/>
    <lineage>
        <taxon>Bacteria</taxon>
        <taxon>Bacillati</taxon>
        <taxon>Actinomycetota</taxon>
        <taxon>Actinomycetes</taxon>
        <taxon>Propionibacteriales</taxon>
        <taxon>Nocardioidaceae</taxon>
        <taxon>Nocardioides</taxon>
    </lineage>
</organism>
<evidence type="ECO:0000256" key="1">
    <source>
        <dbReference type="SAM" id="MobiDB-lite"/>
    </source>
</evidence>
<dbReference type="AlphaFoldDB" id="A0A1G6XLU6"/>
<dbReference type="Pfam" id="PF08811">
    <property type="entry name" value="DUF1800"/>
    <property type="match status" value="1"/>
</dbReference>
<dbReference type="InterPro" id="IPR014917">
    <property type="entry name" value="DUF1800"/>
</dbReference>
<dbReference type="RefSeq" id="WP_090859664.1">
    <property type="nucleotide sequence ID" value="NZ_FMZM01000011.1"/>
</dbReference>
<dbReference type="OrthoDB" id="9772295at2"/>
<reference evidence="2 3" key="1">
    <citation type="submission" date="2016-10" db="EMBL/GenBank/DDBJ databases">
        <authorList>
            <person name="de Groot N.N."/>
        </authorList>
    </citation>
    <scope>NUCLEOTIDE SEQUENCE [LARGE SCALE GENOMIC DNA]</scope>
    <source>
        <strain evidence="2 3">CGMCC 4.6858</strain>
    </source>
</reference>
<dbReference type="EMBL" id="FMZM01000011">
    <property type="protein sequence ID" value="SDD79120.1"/>
    <property type="molecule type" value="Genomic_DNA"/>
</dbReference>
<accession>A0A1G6XLU6</accession>
<gene>
    <name evidence="2" type="ORF">SAMN05421872_1112</name>
</gene>
<keyword evidence="3" id="KW-1185">Reference proteome</keyword>
<proteinExistence type="predicted"/>
<sequence>MTSNLLTERRRPKKKRKRKKDEGRKPAKSKKPKKPKRPTKAKPKPTPTPAKPTPAPKPSPASPYAPGSFPATPVLATAARHLVNRFSYGITPALTAEVRAAGGHLAWFDKQLERTPSADPYAEWWPDLTLDAKTMYQRQVDQVRGTWEVSYDIGRRTMMRRICSTDQVLEVMTEFWENHLHVPTNVDNIAVYRAAYGEVVRAGALGRFADLLPATVLHPAMLWYLGNTSSTKKHPNENLGRELLELHTVGVGHHTEDDVKSSARILTGYRAKTYGTWEPYYSATDHWTGTVTVKEFTDPNTATDGRDLTLRYLTFLARHPDTARRIATKLVRQFVTDNPPTALVDKLAAVYLAHDTAIKPVLKALVRSTEFAASVDTRLRDADEDVAATYRILGSVPQRPASGNSSANQLYWQVGTLGLNPFTWPRPDGQPVRNTAWASPTRALASLSLHWNMAGGWWPKAEMTYRAPTTYLPTAKLTFRDLVDHLARVFHQRPSSEALLKACCLAAEQSPTTVVTATSDVFTWRWPRLCAVFLDSPDFYYH</sequence>
<evidence type="ECO:0000313" key="3">
    <source>
        <dbReference type="Proteomes" id="UP000199034"/>
    </source>
</evidence>
<feature type="compositionally biased region" description="Basic residues" evidence="1">
    <location>
        <begin position="10"/>
        <end position="19"/>
    </location>
</feature>
<feature type="region of interest" description="Disordered" evidence="1">
    <location>
        <begin position="1"/>
        <end position="66"/>
    </location>
</feature>
<evidence type="ECO:0000313" key="2">
    <source>
        <dbReference type="EMBL" id="SDD79120.1"/>
    </source>
</evidence>
<dbReference type="STRING" id="1045774.SAMN05421872_1112"/>
<evidence type="ECO:0008006" key="4">
    <source>
        <dbReference type="Google" id="ProtNLM"/>
    </source>
</evidence>
<name>A0A1G6XLU6_9ACTN</name>
<feature type="compositionally biased region" description="Basic residues" evidence="1">
    <location>
        <begin position="26"/>
        <end position="43"/>
    </location>
</feature>
<feature type="compositionally biased region" description="Pro residues" evidence="1">
    <location>
        <begin position="44"/>
        <end position="63"/>
    </location>
</feature>
<protein>
    <recommendedName>
        <fullName evidence="4">DUF1800 domain-containing protein</fullName>
    </recommendedName>
</protein>